<organism evidence="1 2">
    <name type="scientific">Limosilactobacillus urinaemulieris</name>
    <dbReference type="NCBI Taxonomy" id="2742600"/>
    <lineage>
        <taxon>Bacteria</taxon>
        <taxon>Bacillati</taxon>
        <taxon>Bacillota</taxon>
        <taxon>Bacilli</taxon>
        <taxon>Lactobacillales</taxon>
        <taxon>Lactobacillaceae</taxon>
        <taxon>Limosilactobacillus</taxon>
    </lineage>
</organism>
<comment type="caution">
    <text evidence="1">The sequence shown here is derived from an EMBL/GenBank/DDBJ whole genome shotgun (WGS) entry which is preliminary data.</text>
</comment>
<dbReference type="EMBL" id="JABUXR010000002">
    <property type="protein sequence ID" value="MBD8084918.1"/>
    <property type="molecule type" value="Genomic_DNA"/>
</dbReference>
<keyword evidence="2" id="KW-1185">Reference proteome</keyword>
<gene>
    <name evidence="1" type="ORF">HUK45_01335</name>
</gene>
<name>A0ABR8ZHZ3_9LACO</name>
<protein>
    <submittedName>
        <fullName evidence="1">Uncharacterized protein</fullName>
    </submittedName>
</protein>
<evidence type="ECO:0000313" key="2">
    <source>
        <dbReference type="Proteomes" id="UP000645007"/>
    </source>
</evidence>
<reference evidence="1 2" key="1">
    <citation type="submission" date="2020-06" db="EMBL/GenBank/DDBJ databases">
        <title>Limosilactobacillus sp. nov.</title>
        <authorList>
            <person name="Ksiezarek M."/>
            <person name="Goncalves Ribeiro T."/>
            <person name="Rocha J."/>
            <person name="Grosso F."/>
            <person name="Peixe L."/>
        </authorList>
    </citation>
    <scope>NUCLEOTIDE SEQUENCE [LARGE SCALE GENOMIC DNA]</scope>
    <source>
        <strain evidence="2">c9Ua_26_M</strain>
    </source>
</reference>
<sequence length="76" mass="8847">MQKITVYKIHSADDLIKKIAELRKKGKHPFSIAMFNQDDNDFHGDPTYLLDAPVGYSTRPYNAIKPYVDRYNIMEV</sequence>
<dbReference type="RefSeq" id="WP_191910745.1">
    <property type="nucleotide sequence ID" value="NZ_JABUXR010000002.1"/>
</dbReference>
<evidence type="ECO:0000313" key="1">
    <source>
        <dbReference type="EMBL" id="MBD8084918.1"/>
    </source>
</evidence>
<dbReference type="Proteomes" id="UP000645007">
    <property type="component" value="Unassembled WGS sequence"/>
</dbReference>
<proteinExistence type="predicted"/>
<accession>A0ABR8ZHZ3</accession>